<evidence type="ECO:0000259" key="4">
    <source>
        <dbReference type="Pfam" id="PF00728"/>
    </source>
</evidence>
<feature type="domain" description="Glycoside hydrolase family 20 catalytic" evidence="4">
    <location>
        <begin position="190"/>
        <end position="349"/>
    </location>
</feature>
<dbReference type="InterPro" id="IPR015883">
    <property type="entry name" value="Glyco_hydro_20_cat"/>
</dbReference>
<keyword evidence="3" id="KW-0326">Glycosidase</keyword>
<dbReference type="RefSeq" id="WP_344531707.1">
    <property type="nucleotide sequence ID" value="NZ_BAAAPE010000013.1"/>
</dbReference>
<accession>A0ABN2WBC2</accession>
<dbReference type="EMBL" id="BAAAPE010000013">
    <property type="protein sequence ID" value="GAA2088389.1"/>
    <property type="molecule type" value="Genomic_DNA"/>
</dbReference>
<comment type="caution">
    <text evidence="6">The sequence shown here is derived from an EMBL/GenBank/DDBJ whole genome shotgun (WGS) entry which is preliminary data.</text>
</comment>
<dbReference type="InterPro" id="IPR025705">
    <property type="entry name" value="Beta_hexosaminidase_sua/sub"/>
</dbReference>
<evidence type="ECO:0008006" key="8">
    <source>
        <dbReference type="Google" id="ProtNLM"/>
    </source>
</evidence>
<dbReference type="SUPFAM" id="SSF55545">
    <property type="entry name" value="beta-N-acetylhexosaminidase-like domain"/>
    <property type="match status" value="1"/>
</dbReference>
<evidence type="ECO:0000313" key="7">
    <source>
        <dbReference type="Proteomes" id="UP001500016"/>
    </source>
</evidence>
<proteinExistence type="inferred from homology"/>
<dbReference type="CDD" id="cd06564">
    <property type="entry name" value="GH20_DspB_LnbB-like"/>
    <property type="match status" value="1"/>
</dbReference>
<evidence type="ECO:0000256" key="2">
    <source>
        <dbReference type="ARBA" id="ARBA00022801"/>
    </source>
</evidence>
<dbReference type="SUPFAM" id="SSF51445">
    <property type="entry name" value="(Trans)glycosidases"/>
    <property type="match status" value="1"/>
</dbReference>
<gene>
    <name evidence="6" type="ORF">GCM10009801_52020</name>
</gene>
<dbReference type="InterPro" id="IPR052764">
    <property type="entry name" value="GH20_Enzymes"/>
</dbReference>
<dbReference type="PANTHER" id="PTHR43678">
    <property type="entry name" value="PUTATIVE (AFU_ORTHOLOGUE AFUA_2G00640)-RELATED"/>
    <property type="match status" value="1"/>
</dbReference>
<dbReference type="InterPro" id="IPR029018">
    <property type="entry name" value="Hex-like_dom2"/>
</dbReference>
<keyword evidence="7" id="KW-1185">Reference proteome</keyword>
<comment type="similarity">
    <text evidence="1">Belongs to the glycosyl hydrolase 20 family.</text>
</comment>
<organism evidence="6 7">
    <name type="scientific">Streptomyces albiaxialis</name>
    <dbReference type="NCBI Taxonomy" id="329523"/>
    <lineage>
        <taxon>Bacteria</taxon>
        <taxon>Bacillati</taxon>
        <taxon>Actinomycetota</taxon>
        <taxon>Actinomycetes</taxon>
        <taxon>Kitasatosporales</taxon>
        <taxon>Streptomycetaceae</taxon>
        <taxon>Streptomyces</taxon>
    </lineage>
</organism>
<dbReference type="Pfam" id="PF02838">
    <property type="entry name" value="Glyco_hydro_20b"/>
    <property type="match status" value="1"/>
</dbReference>
<dbReference type="Gene3D" id="3.20.20.80">
    <property type="entry name" value="Glycosidases"/>
    <property type="match status" value="1"/>
</dbReference>
<dbReference type="InterPro" id="IPR015882">
    <property type="entry name" value="HEX_bac_N"/>
</dbReference>
<dbReference type="Pfam" id="PF00728">
    <property type="entry name" value="Glyco_hydro_20"/>
    <property type="match status" value="1"/>
</dbReference>
<protein>
    <recommendedName>
        <fullName evidence="8">Beta-N-acetylhexosaminidase</fullName>
    </recommendedName>
</protein>
<dbReference type="PANTHER" id="PTHR43678:SF1">
    <property type="entry name" value="BETA-N-ACETYLHEXOSAMINIDASE"/>
    <property type="match status" value="1"/>
</dbReference>
<sequence length="533" mass="58808">MTENEKFQPSRRTLTTGLAALAAGGLTAGGLAVPLSGSAEARSSRGRAEGAPFVVPALQKWEAGNGEFRLTPAGRVVVSRGDARLRKLARSLTAELEELTGVRLRAPGTDNGRPDQGEIRLLLDPSDSHSEGGERYREEGSRTAVTARHVTVTAPAYAGAFHATRSLLQILLRDERRALPAGTAVDWPDYARRGFMLDVGRRFFTPEFLRDYIRALSWFKFNDFQIHLNDNEIKPPGGDWSKAQSAFRLASDDPAWSGLAARDGSYDRATWDGFEDLAEAHAVRLTPEFDAPAHSRAFVKYRPDIGLDGGNSDHLDLAKPASTAFMRDLFTHFVPWFRSPVVHYGADEYGGPVEQYRGYFNALAAHLRDLGKQPAAWGSLSELGGTAEGFDKDVRIYSWNNGWYGPDAIKRDGYEFVNINDATLYIVPYADYYHGQGLDGRYLYEEWAPHVFPDGQSVEPFDPALRGSLFAVWNDLVHHPYTERDVHTMVNKTLGVLAQKMWSGDAAGLAYDAFQQRVDALGLGPGLELLGKG</sequence>
<dbReference type="InterPro" id="IPR017853">
    <property type="entry name" value="GH"/>
</dbReference>
<evidence type="ECO:0000256" key="3">
    <source>
        <dbReference type="ARBA" id="ARBA00023295"/>
    </source>
</evidence>
<evidence type="ECO:0000259" key="5">
    <source>
        <dbReference type="Pfam" id="PF02838"/>
    </source>
</evidence>
<dbReference type="PRINTS" id="PR00738">
    <property type="entry name" value="GLHYDRLASE20"/>
</dbReference>
<dbReference type="Gene3D" id="3.30.379.10">
    <property type="entry name" value="Chitobiase/beta-hexosaminidase domain 2-like"/>
    <property type="match status" value="1"/>
</dbReference>
<dbReference type="PROSITE" id="PS51318">
    <property type="entry name" value="TAT"/>
    <property type="match status" value="1"/>
</dbReference>
<dbReference type="Proteomes" id="UP001500016">
    <property type="component" value="Unassembled WGS sequence"/>
</dbReference>
<feature type="domain" description="Beta-hexosaminidase bacterial type N-terminal" evidence="5">
    <location>
        <begin position="52"/>
        <end position="187"/>
    </location>
</feature>
<dbReference type="InterPro" id="IPR006311">
    <property type="entry name" value="TAT_signal"/>
</dbReference>
<evidence type="ECO:0000313" key="6">
    <source>
        <dbReference type="EMBL" id="GAA2088389.1"/>
    </source>
</evidence>
<keyword evidence="2" id="KW-0378">Hydrolase</keyword>
<reference evidence="6 7" key="1">
    <citation type="journal article" date="2019" name="Int. J. Syst. Evol. Microbiol.">
        <title>The Global Catalogue of Microorganisms (GCM) 10K type strain sequencing project: providing services to taxonomists for standard genome sequencing and annotation.</title>
        <authorList>
            <consortium name="The Broad Institute Genomics Platform"/>
            <consortium name="The Broad Institute Genome Sequencing Center for Infectious Disease"/>
            <person name="Wu L."/>
            <person name="Ma J."/>
        </authorList>
    </citation>
    <scope>NUCLEOTIDE SEQUENCE [LARGE SCALE GENOMIC DNA]</scope>
    <source>
        <strain evidence="6 7">JCM 15478</strain>
    </source>
</reference>
<name>A0ABN2WBC2_9ACTN</name>
<evidence type="ECO:0000256" key="1">
    <source>
        <dbReference type="ARBA" id="ARBA00006285"/>
    </source>
</evidence>